<dbReference type="OrthoDB" id="427518at2759"/>
<organism evidence="2 3">
    <name type="scientific">Stachybotrys elegans</name>
    <dbReference type="NCBI Taxonomy" id="80388"/>
    <lineage>
        <taxon>Eukaryota</taxon>
        <taxon>Fungi</taxon>
        <taxon>Dikarya</taxon>
        <taxon>Ascomycota</taxon>
        <taxon>Pezizomycotina</taxon>
        <taxon>Sordariomycetes</taxon>
        <taxon>Hypocreomycetidae</taxon>
        <taxon>Hypocreales</taxon>
        <taxon>Stachybotryaceae</taxon>
        <taxon>Stachybotrys</taxon>
    </lineage>
</organism>
<feature type="repeat" description="TPR" evidence="1">
    <location>
        <begin position="895"/>
        <end position="928"/>
    </location>
</feature>
<sequence>MTKRLSHDKYKVAWICPLEVEQIAAMEMLDEEHEALPQSTADHNVYSLGSINGHNVVIAGLYQPGNCPAATVVAQMRMTFPNLRFGLLVGIGGGVPVQTDSGMIRLGHVVVSKPAGEHSGAVQYDHGKAKDGQFQRTGALAPPPAVLLNAAQALAVRRARMADDPVKLNVGRINTSLRNLRRYQFPGVDNDHLYPPHYSHLRSGTACGEGGCDPSQRIHRADDDDDTYVVVHRGTIASGELVVKTARLRDTLAQQYGLLCFEMEAAGALSEFPCMVIRGISDYCDSHKNDQWHGYAAAVAAAYARQLFFHMPIDEVQREHVAVINSTATSFTLVFKLLGVTGVNHFVARSNELTHMYEVLKWNGERRTVVLHGLGGMGKTQLAIAYAKRHRKDYSAVIWLNAKDEASLRQSFAQAAERILNEYPDLAYIRNAKANRDLDEMMEAVKRWLDEPENSRWLVIYDNYDDVRLDGRGSADSSVQFLSNTAQTEAADAKAYDIRRYFPEAEHGAIVITTRSSRVKLGEVIRLSKLGDTRDSLAILASTSNLAHLFEDPHAYTLVQRLDGLPLALSTAGAYFNQLSTTCAEYLQLYEESWLRLHEESPQLLEYDRALYSTWEVSFRHIQQQSHGASMLLRLWAYFDNEDLWYELLQEGGSERPVWLQEMTEDKLTFNTAMRILCEHGLAEADPPTREIRGESRGYSVHACVHSWMMHVLNTGIDAEMSWTAMKCVARHVPRKEEREYWVIQRRLLQHADRCITRRAIDVVKEEGASIFHDLGNLYFQQGRLDKAEAICKRALECYEQAYGLEHISTLTMLHNLGLLFAKQGRLKEAEAMYEQALQGKEKASGPEHASTLETVSNLGALYGRQGRFKEAEAMYKRALQGFEKALGPEHTQTLDTLNNLGIVYQEQGQFKQAKSIYNQVLQGREKALGSDHTSTLNIVNNIGLLFAEQGRLGEAEAMFERALQVYEKAWGPDHTSTLNIVNNIGLLYAKQGRLDEAEAMFERALQGFEKALGPNAVRTYPPALDTLYSLGSLYEKLGDNGKAIPYYQRAQDGVLSVLGSQNERYTYLCDKIASLQLCAQEMDVSLSGEAGTRAES</sequence>
<dbReference type="GO" id="GO:0003824">
    <property type="term" value="F:catalytic activity"/>
    <property type="evidence" value="ECO:0007669"/>
    <property type="project" value="InterPro"/>
</dbReference>
<dbReference type="PROSITE" id="PS50005">
    <property type="entry name" value="TPR"/>
    <property type="match status" value="6"/>
</dbReference>
<dbReference type="PANTHER" id="PTHR46082">
    <property type="entry name" value="ATP/GTP-BINDING PROTEIN-RELATED"/>
    <property type="match status" value="1"/>
</dbReference>
<dbReference type="InterPro" id="IPR035994">
    <property type="entry name" value="Nucleoside_phosphorylase_sf"/>
</dbReference>
<evidence type="ECO:0000313" key="3">
    <source>
        <dbReference type="Proteomes" id="UP000813444"/>
    </source>
</evidence>
<dbReference type="Gene3D" id="1.25.40.10">
    <property type="entry name" value="Tetratricopeptide repeat domain"/>
    <property type="match status" value="2"/>
</dbReference>
<feature type="repeat" description="TPR" evidence="1">
    <location>
        <begin position="979"/>
        <end position="1012"/>
    </location>
</feature>
<evidence type="ECO:0000256" key="1">
    <source>
        <dbReference type="PROSITE-ProRule" id="PRU00339"/>
    </source>
</evidence>
<comment type="caution">
    <text evidence="2">The sequence shown here is derived from an EMBL/GenBank/DDBJ whole genome shotgun (WGS) entry which is preliminary data.</text>
</comment>
<proteinExistence type="predicted"/>
<dbReference type="PRINTS" id="PR00381">
    <property type="entry name" value="KINESINLIGHT"/>
</dbReference>
<feature type="repeat" description="TPR" evidence="1">
    <location>
        <begin position="853"/>
        <end position="886"/>
    </location>
</feature>
<feature type="repeat" description="TPR" evidence="1">
    <location>
        <begin position="811"/>
        <end position="844"/>
    </location>
</feature>
<dbReference type="Pfam" id="PF13424">
    <property type="entry name" value="TPR_12"/>
    <property type="match status" value="3"/>
</dbReference>
<dbReference type="InterPro" id="IPR011990">
    <property type="entry name" value="TPR-like_helical_dom_sf"/>
</dbReference>
<dbReference type="InterPro" id="IPR019734">
    <property type="entry name" value="TPR_rpt"/>
</dbReference>
<evidence type="ECO:0000313" key="2">
    <source>
        <dbReference type="EMBL" id="KAH7308547.1"/>
    </source>
</evidence>
<keyword evidence="3" id="KW-1185">Reference proteome</keyword>
<dbReference type="InterPro" id="IPR053137">
    <property type="entry name" value="NLR-like"/>
</dbReference>
<protein>
    <recommendedName>
        <fullName evidence="4">Nucleoside phosphorylase domain-containing protein</fullName>
    </recommendedName>
</protein>
<dbReference type="GO" id="GO:0009116">
    <property type="term" value="P:nucleoside metabolic process"/>
    <property type="evidence" value="ECO:0007669"/>
    <property type="project" value="InterPro"/>
</dbReference>
<accession>A0A8K0SHV7</accession>
<dbReference type="SMART" id="SM00028">
    <property type="entry name" value="TPR"/>
    <property type="match status" value="7"/>
</dbReference>
<dbReference type="Proteomes" id="UP000813444">
    <property type="component" value="Unassembled WGS sequence"/>
</dbReference>
<dbReference type="SUPFAM" id="SSF52540">
    <property type="entry name" value="P-loop containing nucleoside triphosphate hydrolases"/>
    <property type="match status" value="1"/>
</dbReference>
<dbReference type="EMBL" id="JAGPNK010000015">
    <property type="protein sequence ID" value="KAH7308547.1"/>
    <property type="molecule type" value="Genomic_DNA"/>
</dbReference>
<dbReference type="InterPro" id="IPR027417">
    <property type="entry name" value="P-loop_NTPase"/>
</dbReference>
<feature type="repeat" description="TPR" evidence="1">
    <location>
        <begin position="769"/>
        <end position="802"/>
    </location>
</feature>
<evidence type="ECO:0008006" key="4">
    <source>
        <dbReference type="Google" id="ProtNLM"/>
    </source>
</evidence>
<reference evidence="2" key="1">
    <citation type="journal article" date="2021" name="Nat. Commun.">
        <title>Genetic determinants of endophytism in the Arabidopsis root mycobiome.</title>
        <authorList>
            <person name="Mesny F."/>
            <person name="Miyauchi S."/>
            <person name="Thiergart T."/>
            <person name="Pickel B."/>
            <person name="Atanasova L."/>
            <person name="Karlsson M."/>
            <person name="Huettel B."/>
            <person name="Barry K.W."/>
            <person name="Haridas S."/>
            <person name="Chen C."/>
            <person name="Bauer D."/>
            <person name="Andreopoulos W."/>
            <person name="Pangilinan J."/>
            <person name="LaButti K."/>
            <person name="Riley R."/>
            <person name="Lipzen A."/>
            <person name="Clum A."/>
            <person name="Drula E."/>
            <person name="Henrissat B."/>
            <person name="Kohler A."/>
            <person name="Grigoriev I.V."/>
            <person name="Martin F.M."/>
            <person name="Hacquard S."/>
        </authorList>
    </citation>
    <scope>NUCLEOTIDE SEQUENCE</scope>
    <source>
        <strain evidence="2">MPI-CAGE-CH-0235</strain>
    </source>
</reference>
<name>A0A8K0SHV7_9HYPO</name>
<dbReference type="Gene3D" id="3.40.50.1580">
    <property type="entry name" value="Nucleoside phosphorylase domain"/>
    <property type="match status" value="1"/>
</dbReference>
<keyword evidence="1" id="KW-0802">TPR repeat</keyword>
<dbReference type="Pfam" id="PF13181">
    <property type="entry name" value="TPR_8"/>
    <property type="match status" value="1"/>
</dbReference>
<feature type="repeat" description="TPR" evidence="1">
    <location>
        <begin position="937"/>
        <end position="970"/>
    </location>
</feature>
<gene>
    <name evidence="2" type="ORF">B0I35DRAFT_442174</name>
</gene>
<dbReference type="SUPFAM" id="SSF48452">
    <property type="entry name" value="TPR-like"/>
    <property type="match status" value="1"/>
</dbReference>
<dbReference type="PANTHER" id="PTHR46082:SF6">
    <property type="entry name" value="AAA+ ATPASE DOMAIN-CONTAINING PROTEIN-RELATED"/>
    <property type="match status" value="1"/>
</dbReference>
<dbReference type="AlphaFoldDB" id="A0A8K0SHV7"/>
<dbReference type="Gene3D" id="3.40.50.300">
    <property type="entry name" value="P-loop containing nucleotide triphosphate hydrolases"/>
    <property type="match status" value="1"/>
</dbReference>
<dbReference type="SUPFAM" id="SSF53167">
    <property type="entry name" value="Purine and uridine phosphorylases"/>
    <property type="match status" value="1"/>
</dbReference>